<organism evidence="1 2">
    <name type="scientific">Exserohilum turcicum (strain 28A)</name>
    <name type="common">Northern leaf blight fungus</name>
    <name type="synonym">Setosphaeria turcica</name>
    <dbReference type="NCBI Taxonomy" id="671987"/>
    <lineage>
        <taxon>Eukaryota</taxon>
        <taxon>Fungi</taxon>
        <taxon>Dikarya</taxon>
        <taxon>Ascomycota</taxon>
        <taxon>Pezizomycotina</taxon>
        <taxon>Dothideomycetes</taxon>
        <taxon>Pleosporomycetidae</taxon>
        <taxon>Pleosporales</taxon>
        <taxon>Pleosporineae</taxon>
        <taxon>Pleosporaceae</taxon>
        <taxon>Exserohilum</taxon>
    </lineage>
</organism>
<dbReference type="RefSeq" id="XP_008026965.1">
    <property type="nucleotide sequence ID" value="XM_008028774.1"/>
</dbReference>
<dbReference type="AlphaFoldDB" id="R0IHV9"/>
<name>R0IHV9_EXST2</name>
<dbReference type="GeneID" id="19403587"/>
<dbReference type="HOGENOM" id="CLU_2211604_0_0_1"/>
<proteinExistence type="predicted"/>
<protein>
    <submittedName>
        <fullName evidence="1">Uncharacterized protein</fullName>
    </submittedName>
</protein>
<sequence>MHISPLKTWVEVWLSTMMAPNGEKFSLPRAQFSGRVAGFGKADSDTVGHRWISTETFRIAFTVGCHNYHEARGVDLYYASFGPVQAIVAKLCLVLYTPYQLNRRPDG</sequence>
<gene>
    <name evidence="1" type="ORF">SETTUDRAFT_31819</name>
</gene>
<dbReference type="Proteomes" id="UP000016935">
    <property type="component" value="Unassembled WGS sequence"/>
</dbReference>
<accession>R0IHV9</accession>
<evidence type="ECO:0000313" key="1">
    <source>
        <dbReference type="EMBL" id="EOA84556.1"/>
    </source>
</evidence>
<evidence type="ECO:0000313" key="2">
    <source>
        <dbReference type="Proteomes" id="UP000016935"/>
    </source>
</evidence>
<keyword evidence="2" id="KW-1185">Reference proteome</keyword>
<reference evidence="1 2" key="1">
    <citation type="journal article" date="2012" name="PLoS Pathog.">
        <title>Diverse lifestyles and strategies of plant pathogenesis encoded in the genomes of eighteen Dothideomycetes fungi.</title>
        <authorList>
            <person name="Ohm R.A."/>
            <person name="Feau N."/>
            <person name="Henrissat B."/>
            <person name="Schoch C.L."/>
            <person name="Horwitz B.A."/>
            <person name="Barry K.W."/>
            <person name="Condon B.J."/>
            <person name="Copeland A.C."/>
            <person name="Dhillon B."/>
            <person name="Glaser F."/>
            <person name="Hesse C.N."/>
            <person name="Kosti I."/>
            <person name="LaButti K."/>
            <person name="Lindquist E.A."/>
            <person name="Lucas S."/>
            <person name="Salamov A.A."/>
            <person name="Bradshaw R.E."/>
            <person name="Ciuffetti L."/>
            <person name="Hamelin R.C."/>
            <person name="Kema G.H.J."/>
            <person name="Lawrence C."/>
            <person name="Scott J.A."/>
            <person name="Spatafora J.W."/>
            <person name="Turgeon B.G."/>
            <person name="de Wit P.J.G.M."/>
            <person name="Zhong S."/>
            <person name="Goodwin S.B."/>
            <person name="Grigoriev I.V."/>
        </authorList>
    </citation>
    <scope>NUCLEOTIDE SEQUENCE [LARGE SCALE GENOMIC DNA]</scope>
    <source>
        <strain evidence="2">28A</strain>
    </source>
</reference>
<reference evidence="1 2" key="2">
    <citation type="journal article" date="2013" name="PLoS Genet.">
        <title>Comparative genome structure, secondary metabolite, and effector coding capacity across Cochliobolus pathogens.</title>
        <authorList>
            <person name="Condon B.J."/>
            <person name="Leng Y."/>
            <person name="Wu D."/>
            <person name="Bushley K.E."/>
            <person name="Ohm R.A."/>
            <person name="Otillar R."/>
            <person name="Martin J."/>
            <person name="Schackwitz W."/>
            <person name="Grimwood J."/>
            <person name="MohdZainudin N."/>
            <person name="Xue C."/>
            <person name="Wang R."/>
            <person name="Manning V.A."/>
            <person name="Dhillon B."/>
            <person name="Tu Z.J."/>
            <person name="Steffenson B.J."/>
            <person name="Salamov A."/>
            <person name="Sun H."/>
            <person name="Lowry S."/>
            <person name="LaButti K."/>
            <person name="Han J."/>
            <person name="Copeland A."/>
            <person name="Lindquist E."/>
            <person name="Barry K."/>
            <person name="Schmutz J."/>
            <person name="Baker S.E."/>
            <person name="Ciuffetti L.M."/>
            <person name="Grigoriev I.V."/>
            <person name="Zhong S."/>
            <person name="Turgeon B.G."/>
        </authorList>
    </citation>
    <scope>NUCLEOTIDE SEQUENCE [LARGE SCALE GENOMIC DNA]</scope>
    <source>
        <strain evidence="2">28A</strain>
    </source>
</reference>
<dbReference type="EMBL" id="KB908703">
    <property type="protein sequence ID" value="EOA84556.1"/>
    <property type="molecule type" value="Genomic_DNA"/>
</dbReference>